<dbReference type="STRING" id="5874.Q4U933"/>
<dbReference type="SUPFAM" id="SSF52540">
    <property type="entry name" value="P-loop containing nucleoside triphosphate hydrolases"/>
    <property type="match status" value="2"/>
</dbReference>
<dbReference type="InterPro" id="IPR001650">
    <property type="entry name" value="Helicase_C-like"/>
</dbReference>
<keyword evidence="2" id="KW-0378">Hydrolase</keyword>
<dbReference type="Pfam" id="PF00270">
    <property type="entry name" value="DEAD"/>
    <property type="match status" value="1"/>
</dbReference>
<evidence type="ECO:0000256" key="4">
    <source>
        <dbReference type="ARBA" id="ARBA00022840"/>
    </source>
</evidence>
<dbReference type="GeneID" id="3862640"/>
<dbReference type="KEGG" id="tan:TA10670"/>
<evidence type="ECO:0000256" key="2">
    <source>
        <dbReference type="ARBA" id="ARBA00022801"/>
    </source>
</evidence>
<evidence type="ECO:0000313" key="8">
    <source>
        <dbReference type="Proteomes" id="UP000001950"/>
    </source>
</evidence>
<protein>
    <submittedName>
        <fullName evidence="7">DEAD-family helicase, putative</fullName>
    </submittedName>
</protein>
<dbReference type="GO" id="GO:0003676">
    <property type="term" value="F:nucleic acid binding"/>
    <property type="evidence" value="ECO:0007669"/>
    <property type="project" value="InterPro"/>
</dbReference>
<dbReference type="Pfam" id="PF00271">
    <property type="entry name" value="Helicase_C"/>
    <property type="match status" value="1"/>
</dbReference>
<evidence type="ECO:0000256" key="3">
    <source>
        <dbReference type="ARBA" id="ARBA00022806"/>
    </source>
</evidence>
<dbReference type="PANTHER" id="PTHR47960">
    <property type="entry name" value="DEAD-BOX ATP-DEPENDENT RNA HELICASE 50"/>
    <property type="match status" value="1"/>
</dbReference>
<gene>
    <name evidence="7" type="ORF">TA10670</name>
</gene>
<dbReference type="SMART" id="SM00490">
    <property type="entry name" value="HELICc"/>
    <property type="match status" value="1"/>
</dbReference>
<keyword evidence="1" id="KW-0547">Nucleotide-binding</keyword>
<keyword evidence="3 7" id="KW-0347">Helicase</keyword>
<evidence type="ECO:0000313" key="7">
    <source>
        <dbReference type="EMBL" id="CAI76670.1"/>
    </source>
</evidence>
<dbReference type="OrthoDB" id="432247at2759"/>
<dbReference type="GO" id="GO:0004386">
    <property type="term" value="F:helicase activity"/>
    <property type="evidence" value="ECO:0007669"/>
    <property type="project" value="UniProtKB-KW"/>
</dbReference>
<dbReference type="OMA" id="WGCVDIV"/>
<dbReference type="eggNOG" id="KOG0331">
    <property type="taxonomic scope" value="Eukaryota"/>
</dbReference>
<keyword evidence="8" id="KW-1185">Reference proteome</keyword>
<dbReference type="GO" id="GO:0005524">
    <property type="term" value="F:ATP binding"/>
    <property type="evidence" value="ECO:0007669"/>
    <property type="project" value="UniProtKB-KW"/>
</dbReference>
<keyword evidence="4" id="KW-0067">ATP-binding</keyword>
<accession>Q4U933</accession>
<organism evidence="7 8">
    <name type="scientific">Theileria annulata</name>
    <dbReference type="NCBI Taxonomy" id="5874"/>
    <lineage>
        <taxon>Eukaryota</taxon>
        <taxon>Sar</taxon>
        <taxon>Alveolata</taxon>
        <taxon>Apicomplexa</taxon>
        <taxon>Aconoidasida</taxon>
        <taxon>Piroplasmida</taxon>
        <taxon>Theileriidae</taxon>
        <taxon>Theileria</taxon>
    </lineage>
</organism>
<dbReference type="AlphaFoldDB" id="Q4U933"/>
<dbReference type="InterPro" id="IPR027417">
    <property type="entry name" value="P-loop_NTPase"/>
</dbReference>
<proteinExistence type="predicted"/>
<feature type="region of interest" description="Disordered" evidence="5">
    <location>
        <begin position="277"/>
        <end position="310"/>
    </location>
</feature>
<sequence length="730" mass="83291">MSRRLPISVYKRINTQSFKSNPYIFNKNLNDKCKFPNDIENNTTSQALGSITTHPSVKLHPALKYSLVTNNLLTKLNEIQESSYLSIVSGKDVTIHSPAGTGKTIAYLLPILNNVYHIHDMLEKLMFKNDTPGSKYDEELRNLSMAWNKRLGHSLLPSNIVNYRQDIDELKSLGNKMFEKYKDGTTLDKLLDVLHLHEPRSMKMLGLPTVPMKIWKKRSKNSIYRNIMSNPLGSVRCVVILVPNKDLVSQVISYINKIDILGRVSVQTLSSVCLSPTANTSETNSQIEKGENVGKSDIGDDKTGFGTEERDNNNFEREIQNIFYEDQLKMIENFPVKQVEETEVETMSINMPNRVKKIKTKTEINDYSIDGLVPDTISYRKQPLITSDNIQWGCVDIVVSTVQNFVFEVLSFTRRGIYPICVVFDEVDMLYENNATRSSVFEIISKLRPRPRTYNPLVDVQKRTSKAPPPVQIINVASTINFGGLQTCGSMIFERFNTSKLVFSDQNHVISSDLEFEKTNSNQKLDCLVKLIVNNPVKKTLIYCNSLKNCKLIYDTLRKHDWPVLSFHRKSALATRLAILKTFEDDEPRILVGTDLVTRGINVSGDHIINYDFPTSSSTFFHRIKGPKAKVTSIMTEDSELSDQITHFAGNKKPINQILSRKRSLRKSLDRIKFEKMASLVQSHRKMGDKVADRGFFNSRLVIEKEVPGDSKYRRIPLKKRLISILNNFN</sequence>
<dbReference type="Gene3D" id="3.40.50.300">
    <property type="entry name" value="P-loop containing nucleotide triphosphate hydrolases"/>
    <property type="match status" value="2"/>
</dbReference>
<dbReference type="SMART" id="SM00487">
    <property type="entry name" value="DEXDc"/>
    <property type="match status" value="1"/>
</dbReference>
<dbReference type="Proteomes" id="UP000001950">
    <property type="component" value="Chromosome 4"/>
</dbReference>
<dbReference type="CDD" id="cd18787">
    <property type="entry name" value="SF2_C_DEAD"/>
    <property type="match status" value="1"/>
</dbReference>
<evidence type="ECO:0000256" key="1">
    <source>
        <dbReference type="ARBA" id="ARBA00022741"/>
    </source>
</evidence>
<dbReference type="RefSeq" id="XP_953295.1">
    <property type="nucleotide sequence ID" value="XM_948202.1"/>
</dbReference>
<feature type="domain" description="Helicase C-terminal" evidence="6">
    <location>
        <begin position="524"/>
        <end position="666"/>
    </location>
</feature>
<evidence type="ECO:0000259" key="6">
    <source>
        <dbReference type="PROSITE" id="PS51194"/>
    </source>
</evidence>
<feature type="compositionally biased region" description="Polar residues" evidence="5">
    <location>
        <begin position="277"/>
        <end position="287"/>
    </location>
</feature>
<dbReference type="PROSITE" id="PS51194">
    <property type="entry name" value="HELICASE_CTER"/>
    <property type="match status" value="1"/>
</dbReference>
<dbReference type="InParanoid" id="Q4U933"/>
<reference evidence="7 8" key="1">
    <citation type="journal article" date="2005" name="Science">
        <title>Genome of the host-cell transforming parasite Theileria annulata compared with T. parva.</title>
        <authorList>
            <person name="Pain A."/>
            <person name="Renauld H."/>
            <person name="Berriman M."/>
            <person name="Murphy L."/>
            <person name="Yeats C.A."/>
            <person name="Weir W."/>
            <person name="Kerhornou A."/>
            <person name="Aslett M."/>
            <person name="Bishop R."/>
            <person name="Bouchier C."/>
            <person name="Cochet M."/>
            <person name="Coulson R.M.R."/>
            <person name="Cronin A."/>
            <person name="de Villiers E.P."/>
            <person name="Fraser A."/>
            <person name="Fosker N."/>
            <person name="Gardner M."/>
            <person name="Goble A."/>
            <person name="Griffiths-Jones S."/>
            <person name="Harris D.E."/>
            <person name="Katzer F."/>
            <person name="Larke N."/>
            <person name="Lord A."/>
            <person name="Maser P."/>
            <person name="McKellar S."/>
            <person name="Mooney P."/>
            <person name="Morton F."/>
            <person name="Nene V."/>
            <person name="O'Neil S."/>
            <person name="Price C."/>
            <person name="Quail M.A."/>
            <person name="Rabbinowitsch E."/>
            <person name="Rawlings N.D."/>
            <person name="Rutter S."/>
            <person name="Saunders D."/>
            <person name="Seeger K."/>
            <person name="Shah T."/>
            <person name="Squares R."/>
            <person name="Squares S."/>
            <person name="Tivey A."/>
            <person name="Walker A.R."/>
            <person name="Woodward J."/>
            <person name="Dobbelaere D.A.E."/>
            <person name="Langsley G."/>
            <person name="Rajandream M.A."/>
            <person name="McKeever D."/>
            <person name="Shiels B."/>
            <person name="Tait A."/>
            <person name="Barrell B.G."/>
            <person name="Hall N."/>
        </authorList>
    </citation>
    <scope>NUCLEOTIDE SEQUENCE [LARGE SCALE GENOMIC DNA]</scope>
    <source>
        <strain evidence="8">Ankara</strain>
    </source>
</reference>
<dbReference type="InterPro" id="IPR011545">
    <property type="entry name" value="DEAD/DEAH_box_helicase_dom"/>
</dbReference>
<dbReference type="VEuPathDB" id="PiroplasmaDB:TA10670"/>
<evidence type="ECO:0000256" key="5">
    <source>
        <dbReference type="SAM" id="MobiDB-lite"/>
    </source>
</evidence>
<dbReference type="EMBL" id="CR940353">
    <property type="protein sequence ID" value="CAI76670.1"/>
    <property type="molecule type" value="Genomic_DNA"/>
</dbReference>
<dbReference type="InterPro" id="IPR014001">
    <property type="entry name" value="Helicase_ATP-bd"/>
</dbReference>
<dbReference type="GO" id="GO:0016787">
    <property type="term" value="F:hydrolase activity"/>
    <property type="evidence" value="ECO:0007669"/>
    <property type="project" value="UniProtKB-KW"/>
</dbReference>
<feature type="compositionally biased region" description="Basic and acidic residues" evidence="5">
    <location>
        <begin position="288"/>
        <end position="310"/>
    </location>
</feature>
<name>Q4U933_THEAN</name>